<feature type="transmembrane region" description="Helical" evidence="7">
    <location>
        <begin position="436"/>
        <end position="461"/>
    </location>
</feature>
<dbReference type="Proteomes" id="UP000054166">
    <property type="component" value="Unassembled WGS sequence"/>
</dbReference>
<proteinExistence type="inferred from homology"/>
<evidence type="ECO:0000259" key="8">
    <source>
        <dbReference type="PROSITE" id="PS50850"/>
    </source>
</evidence>
<evidence type="ECO:0000256" key="2">
    <source>
        <dbReference type="ARBA" id="ARBA00022448"/>
    </source>
</evidence>
<feature type="transmembrane region" description="Helical" evidence="7">
    <location>
        <begin position="152"/>
        <end position="172"/>
    </location>
</feature>
<keyword evidence="3 7" id="KW-0812">Transmembrane</keyword>
<dbReference type="PANTHER" id="PTHR43791">
    <property type="entry name" value="PERMEASE-RELATED"/>
    <property type="match status" value="1"/>
</dbReference>
<dbReference type="HOGENOM" id="CLU_001265_0_5_1"/>
<keyword evidence="5 7" id="KW-0472">Membrane</keyword>
<keyword evidence="2" id="KW-0813">Transport</keyword>
<dbReference type="InterPro" id="IPR036259">
    <property type="entry name" value="MFS_trans_sf"/>
</dbReference>
<reference evidence="10" key="2">
    <citation type="submission" date="2015-01" db="EMBL/GenBank/DDBJ databases">
        <title>Evolutionary Origins and Diversification of the Mycorrhizal Mutualists.</title>
        <authorList>
            <consortium name="DOE Joint Genome Institute"/>
            <consortium name="Mycorrhizal Genomics Consortium"/>
            <person name="Kohler A."/>
            <person name="Kuo A."/>
            <person name="Nagy L.G."/>
            <person name="Floudas D."/>
            <person name="Copeland A."/>
            <person name="Barry K.W."/>
            <person name="Cichocki N."/>
            <person name="Veneault-Fourrey C."/>
            <person name="LaButti K."/>
            <person name="Lindquist E.A."/>
            <person name="Lipzen A."/>
            <person name="Lundell T."/>
            <person name="Morin E."/>
            <person name="Murat C."/>
            <person name="Riley R."/>
            <person name="Ohm R."/>
            <person name="Sun H."/>
            <person name="Tunlid A."/>
            <person name="Henrissat B."/>
            <person name="Grigoriev I.V."/>
            <person name="Hibbett D.S."/>
            <person name="Martin F."/>
        </authorList>
    </citation>
    <scope>NUCLEOTIDE SEQUENCE [LARGE SCALE GENOMIC DNA]</scope>
    <source>
        <strain evidence="10">F 1598</strain>
    </source>
</reference>
<feature type="transmembrane region" description="Helical" evidence="7">
    <location>
        <begin position="215"/>
        <end position="235"/>
    </location>
</feature>
<evidence type="ECO:0000256" key="1">
    <source>
        <dbReference type="ARBA" id="ARBA00004141"/>
    </source>
</evidence>
<feature type="transmembrane region" description="Helical" evidence="7">
    <location>
        <begin position="407"/>
        <end position="424"/>
    </location>
</feature>
<dbReference type="GO" id="GO:0016020">
    <property type="term" value="C:membrane"/>
    <property type="evidence" value="ECO:0007669"/>
    <property type="project" value="UniProtKB-SubCell"/>
</dbReference>
<feature type="transmembrane region" description="Helical" evidence="7">
    <location>
        <begin position="347"/>
        <end position="367"/>
    </location>
</feature>
<dbReference type="GO" id="GO:0022857">
    <property type="term" value="F:transmembrane transporter activity"/>
    <property type="evidence" value="ECO:0007669"/>
    <property type="project" value="InterPro"/>
</dbReference>
<dbReference type="EMBL" id="KN832970">
    <property type="protein sequence ID" value="KIM92205.1"/>
    <property type="molecule type" value="Genomic_DNA"/>
</dbReference>
<evidence type="ECO:0000313" key="9">
    <source>
        <dbReference type="EMBL" id="KIM92205.1"/>
    </source>
</evidence>
<feature type="transmembrane region" description="Helical" evidence="7">
    <location>
        <begin position="97"/>
        <end position="115"/>
    </location>
</feature>
<dbReference type="FunCoup" id="A0A0C3G7K6">
    <property type="interactions" value="68"/>
</dbReference>
<dbReference type="STRING" id="765440.A0A0C3G7K6"/>
<dbReference type="SUPFAM" id="SSF103473">
    <property type="entry name" value="MFS general substrate transporter"/>
    <property type="match status" value="1"/>
</dbReference>
<dbReference type="AlphaFoldDB" id="A0A0C3G7K6"/>
<accession>A0A0C3G7K6</accession>
<keyword evidence="4 7" id="KW-1133">Transmembrane helix</keyword>
<name>A0A0C3G7K6_PILCF</name>
<evidence type="ECO:0000256" key="5">
    <source>
        <dbReference type="ARBA" id="ARBA00023136"/>
    </source>
</evidence>
<feature type="transmembrane region" description="Helical" evidence="7">
    <location>
        <begin position="373"/>
        <end position="395"/>
    </location>
</feature>
<dbReference type="InterPro" id="IPR020846">
    <property type="entry name" value="MFS_dom"/>
</dbReference>
<evidence type="ECO:0000256" key="4">
    <source>
        <dbReference type="ARBA" id="ARBA00022989"/>
    </source>
</evidence>
<sequence length="498" mass="54141">MSSSSDVAIQDNTGLSVNTRTSLDKAVVYLHNHGHLSEEGSVNAKTLLRKLDWRLIPLAFACTTVQFLDKFTINYAAVMGMNEDLKLVGNNFSNTATALYIATLITEIPTGYILQKVPPGKWLGMNVILWGMTVGCTAVVKNYHGLLACRILLGVFEAAMPPCLMLITGMWYTKSEGARRFNIWFCGLGLSQIIGGLVSWGFQHLTGGSIDAWRLMFIVLGALSVVVGLFTIILMPDNQMSAKWISDAEKTAAIQRVAVNQTGIQNIHFKWSHLKELTLDLQIWLLAALTILISISSGIISAYSATVIRNLGYSSPHAALLNIPSGLVSITSALITGYFVGRQASRWLCTSILCVPAVLGGALMSFLPATNKGGLLAGIYLVNATPPATILIYSWVVANVAGHTKRVAASALVSAAFCIGSIIGPQTFQAKDAPQYIPAKIIVLATQSAAILVAVMARLYYGWQNSRREATSRTRKTVKDLEWLNLTDKENTSFRYQY</sequence>
<gene>
    <name evidence="9" type="ORF">PILCRDRAFT_299</name>
</gene>
<feature type="transmembrane region" description="Helical" evidence="7">
    <location>
        <begin position="122"/>
        <end position="140"/>
    </location>
</feature>
<dbReference type="FunFam" id="1.20.1250.20:FF:000064">
    <property type="entry name" value="MFS allantoate transporter"/>
    <property type="match status" value="1"/>
</dbReference>
<protein>
    <recommendedName>
        <fullName evidence="8">Major facilitator superfamily (MFS) profile domain-containing protein</fullName>
    </recommendedName>
</protein>
<evidence type="ECO:0000256" key="6">
    <source>
        <dbReference type="ARBA" id="ARBA00037968"/>
    </source>
</evidence>
<feature type="domain" description="Major facilitator superfamily (MFS) profile" evidence="8">
    <location>
        <begin position="55"/>
        <end position="466"/>
    </location>
</feature>
<comment type="subcellular location">
    <subcellularLocation>
        <location evidence="1">Membrane</location>
        <topology evidence="1">Multi-pass membrane protein</topology>
    </subcellularLocation>
</comment>
<dbReference type="Gene3D" id="1.20.1250.20">
    <property type="entry name" value="MFS general substrate transporter like domains"/>
    <property type="match status" value="2"/>
</dbReference>
<reference evidence="9 10" key="1">
    <citation type="submission" date="2014-04" db="EMBL/GenBank/DDBJ databases">
        <authorList>
            <consortium name="DOE Joint Genome Institute"/>
            <person name="Kuo A."/>
            <person name="Tarkka M."/>
            <person name="Buscot F."/>
            <person name="Kohler A."/>
            <person name="Nagy L.G."/>
            <person name="Floudas D."/>
            <person name="Copeland A."/>
            <person name="Barry K.W."/>
            <person name="Cichocki N."/>
            <person name="Veneault-Fourrey C."/>
            <person name="LaButti K."/>
            <person name="Lindquist E.A."/>
            <person name="Lipzen A."/>
            <person name="Lundell T."/>
            <person name="Morin E."/>
            <person name="Murat C."/>
            <person name="Sun H."/>
            <person name="Tunlid A."/>
            <person name="Henrissat B."/>
            <person name="Grigoriev I.V."/>
            <person name="Hibbett D.S."/>
            <person name="Martin F."/>
            <person name="Nordberg H.P."/>
            <person name="Cantor M.N."/>
            <person name="Hua S.X."/>
        </authorList>
    </citation>
    <scope>NUCLEOTIDE SEQUENCE [LARGE SCALE GENOMIC DNA]</scope>
    <source>
        <strain evidence="9 10">F 1598</strain>
    </source>
</reference>
<feature type="transmembrane region" description="Helical" evidence="7">
    <location>
        <begin position="184"/>
        <end position="203"/>
    </location>
</feature>
<keyword evidence="10" id="KW-1185">Reference proteome</keyword>
<evidence type="ECO:0000313" key="10">
    <source>
        <dbReference type="Proteomes" id="UP000054166"/>
    </source>
</evidence>
<feature type="transmembrane region" description="Helical" evidence="7">
    <location>
        <begin position="283"/>
        <end position="306"/>
    </location>
</feature>
<organism evidence="9 10">
    <name type="scientific">Piloderma croceum (strain F 1598)</name>
    <dbReference type="NCBI Taxonomy" id="765440"/>
    <lineage>
        <taxon>Eukaryota</taxon>
        <taxon>Fungi</taxon>
        <taxon>Dikarya</taxon>
        <taxon>Basidiomycota</taxon>
        <taxon>Agaricomycotina</taxon>
        <taxon>Agaricomycetes</taxon>
        <taxon>Agaricomycetidae</taxon>
        <taxon>Atheliales</taxon>
        <taxon>Atheliaceae</taxon>
        <taxon>Piloderma</taxon>
    </lineage>
</organism>
<dbReference type="InterPro" id="IPR011701">
    <property type="entry name" value="MFS"/>
</dbReference>
<dbReference type="PROSITE" id="PS50850">
    <property type="entry name" value="MFS"/>
    <property type="match status" value="1"/>
</dbReference>
<feature type="transmembrane region" description="Helical" evidence="7">
    <location>
        <begin position="318"/>
        <end position="340"/>
    </location>
</feature>
<comment type="similarity">
    <text evidence="6">Belongs to the major facilitator superfamily. Allantoate permease family.</text>
</comment>
<dbReference type="InParanoid" id="A0A0C3G7K6"/>
<dbReference type="Pfam" id="PF07690">
    <property type="entry name" value="MFS_1"/>
    <property type="match status" value="1"/>
</dbReference>
<feature type="transmembrane region" description="Helical" evidence="7">
    <location>
        <begin position="55"/>
        <end position="77"/>
    </location>
</feature>
<evidence type="ECO:0000256" key="7">
    <source>
        <dbReference type="SAM" id="Phobius"/>
    </source>
</evidence>
<dbReference type="PANTHER" id="PTHR43791:SF40">
    <property type="entry name" value="THIAMINE PATHWAY TRANSPORTER THI73"/>
    <property type="match status" value="1"/>
</dbReference>
<evidence type="ECO:0000256" key="3">
    <source>
        <dbReference type="ARBA" id="ARBA00022692"/>
    </source>
</evidence>
<dbReference type="OrthoDB" id="6730379at2759"/>